<evidence type="ECO:0000259" key="2">
    <source>
        <dbReference type="Pfam" id="PF01266"/>
    </source>
</evidence>
<evidence type="ECO:0000313" key="3">
    <source>
        <dbReference type="EMBL" id="THG40247.1"/>
    </source>
</evidence>
<proteinExistence type="predicted"/>
<dbReference type="PROSITE" id="PS51257">
    <property type="entry name" value="PROKAR_LIPOPROTEIN"/>
    <property type="match status" value="1"/>
</dbReference>
<dbReference type="PANTHER" id="PTHR13847:SF287">
    <property type="entry name" value="FAD-DEPENDENT OXIDOREDUCTASE DOMAIN-CONTAINING PROTEIN 1"/>
    <property type="match status" value="1"/>
</dbReference>
<evidence type="ECO:0000256" key="1">
    <source>
        <dbReference type="ARBA" id="ARBA00023002"/>
    </source>
</evidence>
<reference evidence="3 4" key="1">
    <citation type="submission" date="2019-04" db="EMBL/GenBank/DDBJ databases">
        <title>Microbes associate with the intestines of laboratory mice.</title>
        <authorList>
            <person name="Navarre W."/>
            <person name="Wong E."/>
            <person name="Huang K.C."/>
            <person name="Tropini C."/>
            <person name="Ng K."/>
            <person name="Yu B."/>
        </authorList>
    </citation>
    <scope>NUCLEOTIDE SEQUENCE [LARGE SCALE GENOMIC DNA]</scope>
    <source>
        <strain evidence="3 4">NM83_B4-11</strain>
    </source>
</reference>
<dbReference type="Proteomes" id="UP000308038">
    <property type="component" value="Unassembled WGS sequence"/>
</dbReference>
<keyword evidence="1" id="KW-0560">Oxidoreductase</keyword>
<dbReference type="PANTHER" id="PTHR13847">
    <property type="entry name" value="SARCOSINE DEHYDROGENASE-RELATED"/>
    <property type="match status" value="1"/>
</dbReference>
<organism evidence="3 4">
    <name type="scientific">Sphingomonas olei</name>
    <dbReference type="NCBI Taxonomy" id="1886787"/>
    <lineage>
        <taxon>Bacteria</taxon>
        <taxon>Pseudomonadati</taxon>
        <taxon>Pseudomonadota</taxon>
        <taxon>Alphaproteobacteria</taxon>
        <taxon>Sphingomonadales</taxon>
        <taxon>Sphingomonadaceae</taxon>
        <taxon>Sphingomonas</taxon>
    </lineage>
</organism>
<dbReference type="Pfam" id="PF01266">
    <property type="entry name" value="DAO"/>
    <property type="match status" value="1"/>
</dbReference>
<accession>A0ABY2QI33</accession>
<dbReference type="Gene3D" id="3.30.9.10">
    <property type="entry name" value="D-Amino Acid Oxidase, subunit A, domain 2"/>
    <property type="match status" value="1"/>
</dbReference>
<dbReference type="InterPro" id="IPR036188">
    <property type="entry name" value="FAD/NAD-bd_sf"/>
</dbReference>
<sequence length="380" mass="39159">MRVDEVIVVGGGIAGCATAYYLARDGVAVTLVEQAGLSGLASSANAGSLHAQIPHDPFRNLGPEWAQNYAQAIPFYMASLDIWRTLEAELGTDLEIGFGGGLLVGATEAEMAEIAAKAQVERAAGLPMELLDSRSLREHAPYLSESLIGGALCPIEGKANPMLVAPAFARAAQAAGAQIASYSGPAALRREAGAYTVTTDTGRYTADRIVIAAGSASGALTQSLGVTLGVQAFPIQVSVTEPAAPLIKHLVYSAGEKLTMKQTRAGSILIGGGWSARVDAEGRPVVDVENLAQNLSLARAAVPAIGGLKLVRSWAAFVNGTDDWLPILGELPGAPGVFLNYVPWMGFTGGPAAARAIASMVQGKAPPMAAPFDAFRPRAG</sequence>
<dbReference type="EMBL" id="SSTI01000005">
    <property type="protein sequence ID" value="THG40247.1"/>
    <property type="molecule type" value="Genomic_DNA"/>
</dbReference>
<comment type="caution">
    <text evidence="3">The sequence shown here is derived from an EMBL/GenBank/DDBJ whole genome shotgun (WGS) entry which is preliminary data.</text>
</comment>
<dbReference type="InterPro" id="IPR006076">
    <property type="entry name" value="FAD-dep_OxRdtase"/>
</dbReference>
<protein>
    <submittedName>
        <fullName evidence="3">FAD-binding oxidoreductase</fullName>
    </submittedName>
</protein>
<dbReference type="SUPFAM" id="SSF51905">
    <property type="entry name" value="FAD/NAD(P)-binding domain"/>
    <property type="match status" value="1"/>
</dbReference>
<dbReference type="Gene3D" id="3.50.50.60">
    <property type="entry name" value="FAD/NAD(P)-binding domain"/>
    <property type="match status" value="1"/>
</dbReference>
<feature type="domain" description="FAD dependent oxidoreductase" evidence="2">
    <location>
        <begin position="6"/>
        <end position="359"/>
    </location>
</feature>
<keyword evidence="4" id="KW-1185">Reference proteome</keyword>
<gene>
    <name evidence="3" type="ORF">E5988_08745</name>
</gene>
<evidence type="ECO:0000313" key="4">
    <source>
        <dbReference type="Proteomes" id="UP000308038"/>
    </source>
</evidence>
<name>A0ABY2QI33_9SPHN</name>